<organism evidence="5 6">
    <name type="scientific">Micromonospora pisi</name>
    <dbReference type="NCBI Taxonomy" id="589240"/>
    <lineage>
        <taxon>Bacteria</taxon>
        <taxon>Bacillati</taxon>
        <taxon>Actinomycetota</taxon>
        <taxon>Actinomycetes</taxon>
        <taxon>Micromonosporales</taxon>
        <taxon>Micromonosporaceae</taxon>
        <taxon>Micromonospora</taxon>
    </lineage>
</organism>
<sequence>MVAVPDECVFCAIVAGTEPATVVHRWPDALAIVPHGPVVAGHLLVIPTVHVRDHTTDPSVTAVVMGRAAEIAPHPSNLIANAGREATQSVFHLHVHVVPRAAGDGLALPWYSGRSGRRSLP</sequence>
<accession>A0A495JWX0</accession>
<evidence type="ECO:0000256" key="3">
    <source>
        <dbReference type="PROSITE-ProRule" id="PRU00464"/>
    </source>
</evidence>
<dbReference type="Pfam" id="PF01230">
    <property type="entry name" value="HIT"/>
    <property type="match status" value="1"/>
</dbReference>
<dbReference type="Gene3D" id="3.30.428.10">
    <property type="entry name" value="HIT-like"/>
    <property type="match status" value="1"/>
</dbReference>
<dbReference type="InterPro" id="IPR036265">
    <property type="entry name" value="HIT-like_sf"/>
</dbReference>
<dbReference type="SUPFAM" id="SSF54197">
    <property type="entry name" value="HIT-like"/>
    <property type="match status" value="1"/>
</dbReference>
<dbReference type="PANTHER" id="PTHR47670">
    <property type="entry name" value="ADENYLYLSULFATASE HINT3"/>
    <property type="match status" value="1"/>
</dbReference>
<reference evidence="5 6" key="1">
    <citation type="submission" date="2018-10" db="EMBL/GenBank/DDBJ databases">
        <title>Sequencing the genomes of 1000 actinobacteria strains.</title>
        <authorList>
            <person name="Klenk H.-P."/>
        </authorList>
    </citation>
    <scope>NUCLEOTIDE SEQUENCE [LARGE SCALE GENOMIC DNA]</scope>
    <source>
        <strain evidence="5 6">DSM 45175</strain>
    </source>
</reference>
<evidence type="ECO:0000259" key="4">
    <source>
        <dbReference type="PROSITE" id="PS51084"/>
    </source>
</evidence>
<protein>
    <submittedName>
        <fullName evidence="5">Histidine triad (HIT) family protein</fullName>
    </submittedName>
</protein>
<name>A0A495JWX0_9ACTN</name>
<dbReference type="InterPro" id="IPR001310">
    <property type="entry name" value="Histidine_triad_HIT"/>
</dbReference>
<feature type="short sequence motif" description="Histidine triad motif" evidence="2 3">
    <location>
        <begin position="92"/>
        <end position="96"/>
    </location>
</feature>
<dbReference type="InterPro" id="IPR011146">
    <property type="entry name" value="HIT-like"/>
</dbReference>
<gene>
    <name evidence="5" type="ORF">BDK92_7334</name>
</gene>
<dbReference type="EMBL" id="RBKT01000001">
    <property type="protein sequence ID" value="RKR92852.1"/>
    <property type="molecule type" value="Genomic_DNA"/>
</dbReference>
<dbReference type="PROSITE" id="PS00892">
    <property type="entry name" value="HIT_1"/>
    <property type="match status" value="1"/>
</dbReference>
<dbReference type="PRINTS" id="PR00332">
    <property type="entry name" value="HISTRIAD"/>
</dbReference>
<evidence type="ECO:0000313" key="5">
    <source>
        <dbReference type="EMBL" id="RKR92852.1"/>
    </source>
</evidence>
<evidence type="ECO:0000256" key="2">
    <source>
        <dbReference type="PIRSR" id="PIRSR601310-3"/>
    </source>
</evidence>
<dbReference type="GO" id="GO:0047627">
    <property type="term" value="F:adenylylsulfatase activity"/>
    <property type="evidence" value="ECO:0007669"/>
    <property type="project" value="TreeGrafter"/>
</dbReference>
<comment type="caution">
    <text evidence="5">The sequence shown here is derived from an EMBL/GenBank/DDBJ whole genome shotgun (WGS) entry which is preliminary data.</text>
</comment>
<dbReference type="InterPro" id="IPR019808">
    <property type="entry name" value="Histidine_triad_CS"/>
</dbReference>
<keyword evidence="6" id="KW-1185">Reference proteome</keyword>
<feature type="active site" description="Tele-AMP-histidine intermediate" evidence="1">
    <location>
        <position position="94"/>
    </location>
</feature>
<evidence type="ECO:0000256" key="1">
    <source>
        <dbReference type="PIRSR" id="PIRSR601310-1"/>
    </source>
</evidence>
<dbReference type="PANTHER" id="PTHR47670:SF1">
    <property type="entry name" value="ADENYLYLSULFATASE HINT3"/>
    <property type="match status" value="1"/>
</dbReference>
<proteinExistence type="predicted"/>
<dbReference type="Proteomes" id="UP000277671">
    <property type="component" value="Unassembled WGS sequence"/>
</dbReference>
<dbReference type="GO" id="GO:0009150">
    <property type="term" value="P:purine ribonucleotide metabolic process"/>
    <property type="evidence" value="ECO:0007669"/>
    <property type="project" value="TreeGrafter"/>
</dbReference>
<dbReference type="PROSITE" id="PS51084">
    <property type="entry name" value="HIT_2"/>
    <property type="match status" value="1"/>
</dbReference>
<evidence type="ECO:0000313" key="6">
    <source>
        <dbReference type="Proteomes" id="UP000277671"/>
    </source>
</evidence>
<feature type="domain" description="HIT" evidence="4">
    <location>
        <begin position="9"/>
        <end position="107"/>
    </location>
</feature>
<dbReference type="GO" id="GO:0006790">
    <property type="term" value="P:sulfur compound metabolic process"/>
    <property type="evidence" value="ECO:0007669"/>
    <property type="project" value="TreeGrafter"/>
</dbReference>
<dbReference type="AlphaFoldDB" id="A0A495JWX0"/>